<sequence length="276" mass="29521">MTRLDRRLLFTSGAAAALLAAAGLAPERAPRSGGRLRIAVPRDDSLAAVESGAIFERLTEVAPDGSLRPELATAWKGSEDARRWQFTLRDGVHFHDGRPLTAADAVESLRSRPLPEQVLRLEATGSNRILVELAAGNPDLPYWLADPGLVVTPEGGDGSAGIGTGPYRLRGRRAGRQFLGARVPHHYKDGEAAWAESVEVIAIPDAGVRAEALRDGYVDIAALPRPEGLRGRGGFVYHPGEDRIALAARAGVGMPRVVGSRSALDDGRIALRWWLA</sequence>
<dbReference type="PANTHER" id="PTHR30290:SF9">
    <property type="entry name" value="OLIGOPEPTIDE-BINDING PROTEIN APPA"/>
    <property type="match status" value="1"/>
</dbReference>
<dbReference type="PROSITE" id="PS51318">
    <property type="entry name" value="TAT"/>
    <property type="match status" value="1"/>
</dbReference>
<protein>
    <submittedName>
        <fullName evidence="6">Extracellular solute-binding protein, family 5 Middle</fullName>
    </submittedName>
</protein>
<keyword evidence="7" id="KW-1185">Reference proteome</keyword>
<evidence type="ECO:0000256" key="1">
    <source>
        <dbReference type="ARBA" id="ARBA00004418"/>
    </source>
</evidence>
<dbReference type="InterPro" id="IPR000914">
    <property type="entry name" value="SBP_5_dom"/>
</dbReference>
<dbReference type="InterPro" id="IPR006311">
    <property type="entry name" value="TAT_signal"/>
</dbReference>
<dbReference type="PANTHER" id="PTHR30290">
    <property type="entry name" value="PERIPLASMIC BINDING COMPONENT OF ABC TRANSPORTER"/>
    <property type="match status" value="1"/>
</dbReference>
<evidence type="ECO:0000256" key="4">
    <source>
        <dbReference type="ARBA" id="ARBA00022729"/>
    </source>
</evidence>
<evidence type="ECO:0000259" key="5">
    <source>
        <dbReference type="Pfam" id="PF00496"/>
    </source>
</evidence>
<dbReference type="STRING" id="515897.SAMN05421849_1290"/>
<name>A0A1R3WSQ0_9RHOB</name>
<gene>
    <name evidence="6" type="ORF">SAMN05421849_1290</name>
</gene>
<dbReference type="GO" id="GO:0015833">
    <property type="term" value="P:peptide transport"/>
    <property type="evidence" value="ECO:0007669"/>
    <property type="project" value="TreeGrafter"/>
</dbReference>
<reference evidence="6 7" key="1">
    <citation type="submission" date="2017-01" db="EMBL/GenBank/DDBJ databases">
        <authorList>
            <person name="Mah S.A."/>
            <person name="Swanson W.J."/>
            <person name="Moy G.W."/>
            <person name="Vacquier V.D."/>
        </authorList>
    </citation>
    <scope>NUCLEOTIDE SEQUENCE [LARGE SCALE GENOMIC DNA]</scope>
    <source>
        <strain evidence="6 7">DSM 21219</strain>
    </source>
</reference>
<dbReference type="Gene3D" id="3.40.190.10">
    <property type="entry name" value="Periplasmic binding protein-like II"/>
    <property type="match status" value="1"/>
</dbReference>
<keyword evidence="3" id="KW-0813">Transport</keyword>
<comment type="subcellular location">
    <subcellularLocation>
        <location evidence="1">Periplasm</location>
    </subcellularLocation>
</comment>
<evidence type="ECO:0000313" key="7">
    <source>
        <dbReference type="Proteomes" id="UP000192455"/>
    </source>
</evidence>
<feature type="domain" description="Solute-binding protein family 5" evidence="5">
    <location>
        <begin position="67"/>
        <end position="227"/>
    </location>
</feature>
<dbReference type="InterPro" id="IPR039424">
    <property type="entry name" value="SBP_5"/>
</dbReference>
<dbReference type="SUPFAM" id="SSF53850">
    <property type="entry name" value="Periplasmic binding protein-like II"/>
    <property type="match status" value="1"/>
</dbReference>
<dbReference type="GO" id="GO:1904680">
    <property type="term" value="F:peptide transmembrane transporter activity"/>
    <property type="evidence" value="ECO:0007669"/>
    <property type="project" value="TreeGrafter"/>
</dbReference>
<dbReference type="EMBL" id="FTPS01000001">
    <property type="protein sequence ID" value="SIT80315.1"/>
    <property type="molecule type" value="Genomic_DNA"/>
</dbReference>
<dbReference type="Pfam" id="PF00496">
    <property type="entry name" value="SBP_bac_5"/>
    <property type="match status" value="1"/>
</dbReference>
<evidence type="ECO:0000313" key="6">
    <source>
        <dbReference type="EMBL" id="SIT80315.1"/>
    </source>
</evidence>
<evidence type="ECO:0000256" key="2">
    <source>
        <dbReference type="ARBA" id="ARBA00005695"/>
    </source>
</evidence>
<organism evidence="6 7">
    <name type="scientific">Pontibaca methylaminivorans</name>
    <dbReference type="NCBI Taxonomy" id="515897"/>
    <lineage>
        <taxon>Bacteria</taxon>
        <taxon>Pseudomonadati</taxon>
        <taxon>Pseudomonadota</taxon>
        <taxon>Alphaproteobacteria</taxon>
        <taxon>Rhodobacterales</taxon>
        <taxon>Roseobacteraceae</taxon>
        <taxon>Pontibaca</taxon>
    </lineage>
</organism>
<keyword evidence="4" id="KW-0732">Signal</keyword>
<dbReference type="Proteomes" id="UP000192455">
    <property type="component" value="Unassembled WGS sequence"/>
</dbReference>
<accession>A0A1R3WSQ0</accession>
<dbReference type="AlphaFoldDB" id="A0A1R3WSQ0"/>
<proteinExistence type="inferred from homology"/>
<comment type="similarity">
    <text evidence="2">Belongs to the bacterial solute-binding protein 5 family.</text>
</comment>
<evidence type="ECO:0000256" key="3">
    <source>
        <dbReference type="ARBA" id="ARBA00022448"/>
    </source>
</evidence>
<dbReference type="OrthoDB" id="9803988at2"/>
<dbReference type="RefSeq" id="WP_076648772.1">
    <property type="nucleotide sequence ID" value="NZ_FTPS01000001.1"/>
</dbReference>